<dbReference type="Pfam" id="PF00082">
    <property type="entry name" value="Peptidase_S8"/>
    <property type="match status" value="1"/>
</dbReference>
<dbReference type="InterPro" id="IPR036852">
    <property type="entry name" value="Peptidase_S8/S53_dom_sf"/>
</dbReference>
<keyword evidence="3" id="KW-0720">Serine protease</keyword>
<dbReference type="PROSITE" id="PS00138">
    <property type="entry name" value="SUBTILASE_SER"/>
    <property type="match status" value="1"/>
</dbReference>
<accession>A0A3M6RJZ9</accession>
<comment type="caution">
    <text evidence="5">The sequence shown here is derived from an EMBL/GenBank/DDBJ whole genome shotgun (WGS) entry which is preliminary data.</text>
</comment>
<dbReference type="Gene3D" id="3.40.50.200">
    <property type="entry name" value="Peptidase S8/S53 domain"/>
    <property type="match status" value="1"/>
</dbReference>
<dbReference type="InterPro" id="IPR000209">
    <property type="entry name" value="Peptidase_S8/S53_dom"/>
</dbReference>
<dbReference type="SUPFAM" id="SSF52743">
    <property type="entry name" value="Subtilisin-like"/>
    <property type="match status" value="1"/>
</dbReference>
<dbReference type="SUPFAM" id="SSF49785">
    <property type="entry name" value="Galactose-binding domain-like"/>
    <property type="match status" value="1"/>
</dbReference>
<evidence type="ECO:0000256" key="3">
    <source>
        <dbReference type="ARBA" id="ARBA00022825"/>
    </source>
</evidence>
<evidence type="ECO:0000256" key="1">
    <source>
        <dbReference type="ARBA" id="ARBA00022670"/>
    </source>
</evidence>
<dbReference type="InterPro" id="IPR008979">
    <property type="entry name" value="Galactose-bd-like_sf"/>
</dbReference>
<proteinExistence type="predicted"/>
<evidence type="ECO:0000256" key="2">
    <source>
        <dbReference type="ARBA" id="ARBA00022801"/>
    </source>
</evidence>
<dbReference type="Proteomes" id="UP000275180">
    <property type="component" value="Unassembled WGS sequence"/>
</dbReference>
<evidence type="ECO:0000259" key="4">
    <source>
        <dbReference type="Pfam" id="PF00082"/>
    </source>
</evidence>
<keyword evidence="1" id="KW-0645">Protease</keyword>
<protein>
    <recommendedName>
        <fullName evidence="4">Peptidase S8/S53 domain-containing protein</fullName>
    </recommendedName>
</protein>
<dbReference type="OrthoDB" id="9790784at2"/>
<dbReference type="EMBL" id="RDQJ01000010">
    <property type="protein sequence ID" value="RMX14884.1"/>
    <property type="molecule type" value="Genomic_DNA"/>
</dbReference>
<dbReference type="Gene3D" id="2.60.120.260">
    <property type="entry name" value="Galactose-binding domain-like"/>
    <property type="match status" value="1"/>
</dbReference>
<keyword evidence="2" id="KW-0378">Hydrolase</keyword>
<dbReference type="InterPro" id="IPR023828">
    <property type="entry name" value="Peptidase_S8_Ser-AS"/>
</dbReference>
<dbReference type="GO" id="GO:0004252">
    <property type="term" value="F:serine-type endopeptidase activity"/>
    <property type="evidence" value="ECO:0007669"/>
    <property type="project" value="InterPro"/>
</dbReference>
<dbReference type="GO" id="GO:0006508">
    <property type="term" value="P:proteolysis"/>
    <property type="evidence" value="ECO:0007669"/>
    <property type="project" value="UniProtKB-KW"/>
</dbReference>
<organism evidence="5 6">
    <name type="scientific">Vandammella animalimorsus</name>
    <dbReference type="NCBI Taxonomy" id="2029117"/>
    <lineage>
        <taxon>Bacteria</taxon>
        <taxon>Pseudomonadati</taxon>
        <taxon>Pseudomonadota</taxon>
        <taxon>Betaproteobacteria</taxon>
        <taxon>Burkholderiales</taxon>
        <taxon>Comamonadaceae</taxon>
        <taxon>Vandammella</taxon>
    </lineage>
</organism>
<sequence length="341" mass="37441">MNLFCLFLSNSIVAHAEITGTWGSLNISMNSLDANENIFEFNNPVGRALAIASNNNLILQSAGNDDSSNACNKGYSFDNSIAYPWDGIMLIGGIERSGGRATSDQVRFHNSGALNYVGASNYGPCVELWAPSKQITSIRFKTNQTQVLSGTSFAAPITAAISARYGSNTTRPLEREWFIKNSSRHTGYYAAGIPIKSVHWKNNQANTLTRHIIRSIWSPQNNNNINMLYDGAYQSAWNAGTNSGRIIIDLGEEKGVKFIRVTPRSSVPLQNNSPIYFSIAPTNSSNGSHATGPIQTFSQHKHGDRAPITIPLNNMHTRYIILNGHNYGSWLAYSEVEVYGQ</sequence>
<evidence type="ECO:0000313" key="5">
    <source>
        <dbReference type="EMBL" id="RMX14884.1"/>
    </source>
</evidence>
<feature type="domain" description="Peptidase S8/S53" evidence="4">
    <location>
        <begin position="52"/>
        <end position="165"/>
    </location>
</feature>
<name>A0A3M6RJZ9_9BURK</name>
<dbReference type="AlphaFoldDB" id="A0A3M6RJZ9"/>
<reference evidence="5 6" key="1">
    <citation type="submission" date="2018-10" db="EMBL/GenBank/DDBJ databases">
        <title>Comamonadaceae CDC group NO-1 genome sequencing and assembly.</title>
        <authorList>
            <person name="Bernier A.-M."/>
            <person name="Bernard K."/>
        </authorList>
    </citation>
    <scope>NUCLEOTIDE SEQUENCE [LARGE SCALE GENOMIC DNA]</scope>
    <source>
        <strain evidence="5 6">NML180582</strain>
    </source>
</reference>
<gene>
    <name evidence="5" type="ORF">EBQ34_08205</name>
</gene>
<evidence type="ECO:0000313" key="6">
    <source>
        <dbReference type="Proteomes" id="UP000275180"/>
    </source>
</evidence>